<evidence type="ECO:0000256" key="1">
    <source>
        <dbReference type="ARBA" id="ARBA00023015"/>
    </source>
</evidence>
<dbReference type="PROSITE" id="PS50949">
    <property type="entry name" value="HTH_GNTR"/>
    <property type="match status" value="1"/>
</dbReference>
<dbReference type="Pfam" id="PF07729">
    <property type="entry name" value="FCD"/>
    <property type="match status" value="1"/>
</dbReference>
<dbReference type="SUPFAM" id="SSF48008">
    <property type="entry name" value="GntR ligand-binding domain-like"/>
    <property type="match status" value="1"/>
</dbReference>
<dbReference type="InterPro" id="IPR000524">
    <property type="entry name" value="Tscrpt_reg_HTH_GntR"/>
</dbReference>
<keyword evidence="1" id="KW-0805">Transcription regulation</keyword>
<organism evidence="6 7">
    <name type="scientific">Leucobacter chromiireducens subsp. solipictus</name>
    <dbReference type="NCBI Taxonomy" id="398235"/>
    <lineage>
        <taxon>Bacteria</taxon>
        <taxon>Bacillati</taxon>
        <taxon>Actinomycetota</taxon>
        <taxon>Actinomycetes</taxon>
        <taxon>Micrococcales</taxon>
        <taxon>Microbacteriaceae</taxon>
        <taxon>Leucobacter</taxon>
    </lineage>
</organism>
<dbReference type="InterPro" id="IPR036390">
    <property type="entry name" value="WH_DNA-bd_sf"/>
</dbReference>
<dbReference type="SUPFAM" id="SSF46785">
    <property type="entry name" value="Winged helix' DNA-binding domain"/>
    <property type="match status" value="1"/>
</dbReference>
<dbReference type="InterPro" id="IPR036388">
    <property type="entry name" value="WH-like_DNA-bd_sf"/>
</dbReference>
<dbReference type="Pfam" id="PF00392">
    <property type="entry name" value="GntR"/>
    <property type="match status" value="1"/>
</dbReference>
<dbReference type="Gene3D" id="1.10.10.10">
    <property type="entry name" value="Winged helix-like DNA-binding domain superfamily/Winged helix DNA-binding domain"/>
    <property type="match status" value="1"/>
</dbReference>
<evidence type="ECO:0000259" key="5">
    <source>
        <dbReference type="PROSITE" id="PS50949"/>
    </source>
</evidence>
<proteinExistence type="predicted"/>
<name>A0ABS1SI97_9MICO</name>
<protein>
    <submittedName>
        <fullName evidence="6">GntR family transcriptional regulator</fullName>
    </submittedName>
</protein>
<evidence type="ECO:0000256" key="2">
    <source>
        <dbReference type="ARBA" id="ARBA00023125"/>
    </source>
</evidence>
<dbReference type="InterPro" id="IPR011711">
    <property type="entry name" value="GntR_C"/>
</dbReference>
<accession>A0ABS1SI97</accession>
<evidence type="ECO:0000256" key="3">
    <source>
        <dbReference type="ARBA" id="ARBA00023163"/>
    </source>
</evidence>
<keyword evidence="7" id="KW-1185">Reference proteome</keyword>
<feature type="domain" description="HTH gntR-type" evidence="5">
    <location>
        <begin position="19"/>
        <end position="86"/>
    </location>
</feature>
<dbReference type="SMART" id="SM00895">
    <property type="entry name" value="FCD"/>
    <property type="match status" value="1"/>
</dbReference>
<evidence type="ECO:0000256" key="4">
    <source>
        <dbReference type="SAM" id="MobiDB-lite"/>
    </source>
</evidence>
<reference evidence="6 7" key="1">
    <citation type="submission" date="2018-09" db="EMBL/GenBank/DDBJ databases">
        <title>Comparative genomics of Leucobacter spp.</title>
        <authorList>
            <person name="Reis A.C."/>
            <person name="Kolvenbach B.A."/>
            <person name="Corvini P.F.X."/>
            <person name="Nunes O.C."/>
        </authorList>
    </citation>
    <scope>NUCLEOTIDE SEQUENCE [LARGE SCALE GENOMIC DNA]</scope>
    <source>
        <strain evidence="6 7">TAN 31504</strain>
    </source>
</reference>
<dbReference type="PANTHER" id="PTHR43537:SF24">
    <property type="entry name" value="GLUCONATE OPERON TRANSCRIPTIONAL REPRESSOR"/>
    <property type="match status" value="1"/>
</dbReference>
<dbReference type="SMART" id="SM00345">
    <property type="entry name" value="HTH_GNTR"/>
    <property type="match status" value="1"/>
</dbReference>
<dbReference type="EMBL" id="QYAC01000003">
    <property type="protein sequence ID" value="MBL3679008.1"/>
    <property type="molecule type" value="Genomic_DNA"/>
</dbReference>
<keyword evidence="3" id="KW-0804">Transcription</keyword>
<evidence type="ECO:0000313" key="7">
    <source>
        <dbReference type="Proteomes" id="UP001645859"/>
    </source>
</evidence>
<evidence type="ECO:0000313" key="6">
    <source>
        <dbReference type="EMBL" id="MBL3679008.1"/>
    </source>
</evidence>
<dbReference type="InterPro" id="IPR008920">
    <property type="entry name" value="TF_FadR/GntR_C"/>
</dbReference>
<comment type="caution">
    <text evidence="6">The sequence shown here is derived from an EMBL/GenBank/DDBJ whole genome shotgun (WGS) entry which is preliminary data.</text>
</comment>
<dbReference type="PANTHER" id="PTHR43537">
    <property type="entry name" value="TRANSCRIPTIONAL REGULATOR, GNTR FAMILY"/>
    <property type="match status" value="1"/>
</dbReference>
<sequence length="227" mass="25345">MDADMVPGAPHADPTTGEVSVTQRVLEQLRSEIVTAQLAPGSVIREAEVAARFRVSKTPVREALQRLLAEDFVMVFPRRGYMVRPVGITDIQNVMALRLYIEPPLSALAAQRHTPEVLARLAELLAFQEDERNAHADRLAAAPEFHRVIASLARNDRVDRLLHTYFDETTRMHYLFPQATAHVTSEAELSAHREILDAITAGDGARAERAMADHLTESNEALLRSFY</sequence>
<dbReference type="RefSeq" id="WP_202344279.1">
    <property type="nucleotide sequence ID" value="NZ_BAAAPI010000013.1"/>
</dbReference>
<dbReference type="CDD" id="cd07377">
    <property type="entry name" value="WHTH_GntR"/>
    <property type="match status" value="1"/>
</dbReference>
<feature type="region of interest" description="Disordered" evidence="4">
    <location>
        <begin position="1"/>
        <end position="20"/>
    </location>
</feature>
<gene>
    <name evidence="6" type="ORF">D3230_06820</name>
</gene>
<dbReference type="Proteomes" id="UP001645859">
    <property type="component" value="Unassembled WGS sequence"/>
</dbReference>
<keyword evidence="2" id="KW-0238">DNA-binding</keyword>
<dbReference type="Gene3D" id="1.20.120.530">
    <property type="entry name" value="GntR ligand-binding domain-like"/>
    <property type="match status" value="1"/>
</dbReference>